<dbReference type="AlphaFoldDB" id="A0A6J0BJD2"/>
<dbReference type="Proteomes" id="UP000829291">
    <property type="component" value="Chromosome 6"/>
</dbReference>
<dbReference type="InParanoid" id="A0A6J0BJD2"/>
<keyword evidence="4" id="KW-0640">Prion</keyword>
<dbReference type="GeneID" id="107220019"/>
<protein>
    <submittedName>
        <fullName evidence="4">Prion-like-(Q/N-rich) domain-bearing protein 25 isoform X1</fullName>
    </submittedName>
</protein>
<dbReference type="KEGG" id="nlo:107220019"/>
<accession>A0A6J0BJD2</accession>
<keyword evidence="3" id="KW-1185">Reference proteome</keyword>
<feature type="signal peptide" evidence="1">
    <location>
        <begin position="1"/>
        <end position="24"/>
    </location>
</feature>
<name>A0A6J0BJD2_NEOLC</name>
<evidence type="ECO:0000313" key="3">
    <source>
        <dbReference type="Proteomes" id="UP000829291"/>
    </source>
</evidence>
<feature type="chain" id="PRO_5045349528" evidence="1">
    <location>
        <begin position="25"/>
        <end position="227"/>
    </location>
</feature>
<dbReference type="RefSeq" id="XP_015513893.2">
    <property type="nucleotide sequence ID" value="XM_015658407.2"/>
</dbReference>
<dbReference type="PANTHER" id="PTHR39069:SF8">
    <property type="entry name" value="FI17111P1"/>
    <property type="match status" value="1"/>
</dbReference>
<dbReference type="PANTHER" id="PTHR39069">
    <property type="entry name" value="ECDYSONE-INDUCIBLE GENE E1, ISOFORM A"/>
    <property type="match status" value="1"/>
</dbReference>
<dbReference type="InterPro" id="IPR006149">
    <property type="entry name" value="EB_dom"/>
</dbReference>
<organism evidence="4">
    <name type="scientific">Neodiprion lecontei</name>
    <name type="common">Redheaded pine sawfly</name>
    <dbReference type="NCBI Taxonomy" id="441921"/>
    <lineage>
        <taxon>Eukaryota</taxon>
        <taxon>Metazoa</taxon>
        <taxon>Ecdysozoa</taxon>
        <taxon>Arthropoda</taxon>
        <taxon>Hexapoda</taxon>
        <taxon>Insecta</taxon>
        <taxon>Pterygota</taxon>
        <taxon>Neoptera</taxon>
        <taxon>Endopterygota</taxon>
        <taxon>Hymenoptera</taxon>
        <taxon>Tenthredinoidea</taxon>
        <taxon>Diprionidae</taxon>
        <taxon>Diprioninae</taxon>
        <taxon>Neodiprion</taxon>
    </lineage>
</organism>
<evidence type="ECO:0000259" key="2">
    <source>
        <dbReference type="Pfam" id="PF01683"/>
    </source>
</evidence>
<evidence type="ECO:0000313" key="4">
    <source>
        <dbReference type="RefSeq" id="XP_015513893.2"/>
    </source>
</evidence>
<reference evidence="4" key="1">
    <citation type="submission" date="2025-08" db="UniProtKB">
        <authorList>
            <consortium name="RefSeq"/>
        </authorList>
    </citation>
    <scope>IDENTIFICATION</scope>
    <source>
        <tissue evidence="4">Thorax and Abdomen</tissue>
    </source>
</reference>
<proteinExistence type="predicted"/>
<dbReference type="OrthoDB" id="5912242at2759"/>
<dbReference type="Pfam" id="PF01683">
    <property type="entry name" value="EB"/>
    <property type="match status" value="1"/>
</dbReference>
<gene>
    <name evidence="4" type="primary">LOC107220019</name>
</gene>
<feature type="domain" description="EB" evidence="2">
    <location>
        <begin position="153"/>
        <end position="201"/>
    </location>
</feature>
<sequence length="227" mass="25027">MPSFLPYFAFLFVVFVGFSQPTFGQGEYGTAKFGESCEQDYHCIQNAFCLAQSTCRCEPRYLPIPDFSACIPTIGLHCSSNVNCTGMSNAECKQNVCACKEAFTVDISNSSNCLPRPVAENDRCQRNDDCTDSLQRALCINGLCQCLTSHHFTLTTGTCVKSSGVLDTCEADYQCFSPDKADPDLLECRERLCKCRPGKSSKYCNGAPSNSATMLAVVFFFFTKYLT</sequence>
<keyword evidence="4" id="KW-0034">Amyloid</keyword>
<evidence type="ECO:0000256" key="1">
    <source>
        <dbReference type="SAM" id="SignalP"/>
    </source>
</evidence>
<keyword evidence="1" id="KW-0732">Signal</keyword>